<dbReference type="PANTHER" id="PTHR12203:SF35">
    <property type="entry name" value="PROTEIN O-GLUCOSYLTRANSFERASE 1"/>
    <property type="match status" value="1"/>
</dbReference>
<dbReference type="InterPro" id="IPR051091">
    <property type="entry name" value="O-Glucosyltr/Glycosyltrsf_90"/>
</dbReference>
<feature type="domain" description="Glycosyl transferase CAP10" evidence="3">
    <location>
        <begin position="117"/>
        <end position="321"/>
    </location>
</feature>
<dbReference type="STRING" id="1073325.SAMN05444483_10314"/>
<dbReference type="InterPro" id="IPR006598">
    <property type="entry name" value="CAP10"/>
</dbReference>
<gene>
    <name evidence="4" type="ORF">SAMN05444483_10314</name>
</gene>
<evidence type="ECO:0000259" key="3">
    <source>
        <dbReference type="SMART" id="SM00672"/>
    </source>
</evidence>
<keyword evidence="2" id="KW-0472">Membrane</keyword>
<keyword evidence="5" id="KW-1185">Reference proteome</keyword>
<keyword evidence="2" id="KW-1133">Transmembrane helix</keyword>
<dbReference type="PANTHER" id="PTHR12203">
    <property type="entry name" value="KDEL LYS-ASP-GLU-LEU CONTAINING - RELATED"/>
    <property type="match status" value="1"/>
</dbReference>
<organism evidence="4 5">
    <name type="scientific">Salegentibacter echinorum</name>
    <dbReference type="NCBI Taxonomy" id="1073325"/>
    <lineage>
        <taxon>Bacteria</taxon>
        <taxon>Pseudomonadati</taxon>
        <taxon>Bacteroidota</taxon>
        <taxon>Flavobacteriia</taxon>
        <taxon>Flavobacteriales</taxon>
        <taxon>Flavobacteriaceae</taxon>
        <taxon>Salegentibacter</taxon>
    </lineage>
</organism>
<evidence type="ECO:0000256" key="2">
    <source>
        <dbReference type="SAM" id="Phobius"/>
    </source>
</evidence>
<evidence type="ECO:0000313" key="4">
    <source>
        <dbReference type="EMBL" id="SHF86176.1"/>
    </source>
</evidence>
<evidence type="ECO:0000313" key="5">
    <source>
        <dbReference type="Proteomes" id="UP000183945"/>
    </source>
</evidence>
<sequence>MTLDYLFKSGKNPKIIYYILAYARVATPGIVYRRRLKKALKSIESRPDAAYIKERINYYNKLEETQELPEDVERLGDLKRSKKVKSVYFLDAYQITCWFNFHFKWNYVPGDVTHIPKIPSIVKSRPIAGDNQNSILLKLVQVRHFVFLNDKLSFKEKKNKIIFRGKADHRPNRTQFMSKYFDHPMCDLGNISKKNILPEHWKVEKCSLYNHLNFKFILALEGIDVASNLKWIMSSNSIAVMPKPTYETWFMEGKLVPNVHYILIKDDFSDLEERLNYYIKNDDEAQKIIDNANEYVSQFLDKKREQLIGLAVMKKYLKKTNQL</sequence>
<keyword evidence="1 4" id="KW-0808">Transferase</keyword>
<keyword evidence="2" id="KW-0812">Transmembrane</keyword>
<name>A0A1M5F3Y0_SALEC</name>
<evidence type="ECO:0000256" key="1">
    <source>
        <dbReference type="ARBA" id="ARBA00022679"/>
    </source>
</evidence>
<dbReference type="SMART" id="SM00672">
    <property type="entry name" value="CAP10"/>
    <property type="match status" value="1"/>
</dbReference>
<feature type="transmembrane region" description="Helical" evidence="2">
    <location>
        <begin position="15"/>
        <end position="32"/>
    </location>
</feature>
<dbReference type="Proteomes" id="UP000183945">
    <property type="component" value="Unassembled WGS sequence"/>
</dbReference>
<dbReference type="OrthoDB" id="767964at2"/>
<dbReference type="GO" id="GO:0016740">
    <property type="term" value="F:transferase activity"/>
    <property type="evidence" value="ECO:0007669"/>
    <property type="project" value="UniProtKB-KW"/>
</dbReference>
<dbReference type="RefSeq" id="WP_072877784.1">
    <property type="nucleotide sequence ID" value="NZ_FQVT01000003.1"/>
</dbReference>
<reference evidence="5" key="1">
    <citation type="submission" date="2016-11" db="EMBL/GenBank/DDBJ databases">
        <authorList>
            <person name="Varghese N."/>
            <person name="Submissions S."/>
        </authorList>
    </citation>
    <scope>NUCLEOTIDE SEQUENCE [LARGE SCALE GENOMIC DNA]</scope>
    <source>
        <strain evidence="5">DSM 24579</strain>
    </source>
</reference>
<dbReference type="Pfam" id="PF05686">
    <property type="entry name" value="Glyco_transf_90"/>
    <property type="match status" value="1"/>
</dbReference>
<dbReference type="EMBL" id="FQVT01000003">
    <property type="protein sequence ID" value="SHF86176.1"/>
    <property type="molecule type" value="Genomic_DNA"/>
</dbReference>
<protein>
    <submittedName>
        <fullName evidence="4">Glycosyl transferase family 90</fullName>
    </submittedName>
</protein>
<proteinExistence type="predicted"/>
<dbReference type="AlphaFoldDB" id="A0A1M5F3Y0"/>
<accession>A0A1M5F3Y0</accession>